<geneLocation type="plasmid" evidence="2 3">
    <name>pYZ1</name>
</geneLocation>
<dbReference type="Proteomes" id="UP000077405">
    <property type="component" value="Plasmid pYZ1"/>
</dbReference>
<keyword evidence="2" id="KW-0614">Plasmid</keyword>
<organism evidence="2 3">
    <name type="scientific">Azospirillum humicireducens</name>
    <dbReference type="NCBI Taxonomy" id="1226968"/>
    <lineage>
        <taxon>Bacteria</taxon>
        <taxon>Pseudomonadati</taxon>
        <taxon>Pseudomonadota</taxon>
        <taxon>Alphaproteobacteria</taxon>
        <taxon>Rhodospirillales</taxon>
        <taxon>Azospirillaceae</taxon>
        <taxon>Azospirillum</taxon>
    </lineage>
</organism>
<dbReference type="AlphaFoldDB" id="A0A2R4VQG9"/>
<keyword evidence="1" id="KW-1133">Transmembrane helix</keyword>
<keyword evidence="1" id="KW-0472">Membrane</keyword>
<dbReference type="EMBL" id="CP028902">
    <property type="protein sequence ID" value="AWB06672.1"/>
    <property type="molecule type" value="Genomic_DNA"/>
</dbReference>
<keyword evidence="1" id="KW-0812">Transmembrane</keyword>
<dbReference type="OrthoDB" id="7308182at2"/>
<proteinExistence type="predicted"/>
<gene>
    <name evidence="2" type="ORF">A6A40_16540</name>
</gene>
<name>A0A2R4VQG9_9PROT</name>
<reference evidence="2 3" key="1">
    <citation type="submission" date="2018-04" db="EMBL/GenBank/DDBJ databases">
        <title>Complete genome sequence of the nitrogen-fixing bacterium Azospirillum humicireducens type strain SgZ-5.</title>
        <authorList>
            <person name="Yu Z."/>
        </authorList>
    </citation>
    <scope>NUCLEOTIDE SEQUENCE [LARGE SCALE GENOMIC DNA]</scope>
    <source>
        <strain evidence="2 3">SgZ-5</strain>
        <plasmid evidence="2 3">pYZ1</plasmid>
    </source>
</reference>
<dbReference type="RefSeq" id="WP_108546979.1">
    <property type="nucleotide sequence ID" value="NZ_CP028902.1"/>
</dbReference>
<accession>A0A2R4VQG9</accession>
<evidence type="ECO:0000313" key="2">
    <source>
        <dbReference type="EMBL" id="AWB06672.1"/>
    </source>
</evidence>
<protein>
    <submittedName>
        <fullName evidence="2">Uncharacterized protein</fullName>
    </submittedName>
</protein>
<sequence length="68" mass="6953">MTTHETDSAVFAAKFAVVRVVVGVLLFAAIAAIANVNTPAVLAADEVRAAVALEMVRTMPVTVADAAN</sequence>
<evidence type="ECO:0000313" key="3">
    <source>
        <dbReference type="Proteomes" id="UP000077405"/>
    </source>
</evidence>
<keyword evidence="3" id="KW-1185">Reference proteome</keyword>
<evidence type="ECO:0000256" key="1">
    <source>
        <dbReference type="SAM" id="Phobius"/>
    </source>
</evidence>
<feature type="transmembrane region" description="Helical" evidence="1">
    <location>
        <begin position="12"/>
        <end position="34"/>
    </location>
</feature>
<dbReference type="KEGG" id="ahu:A6A40_16540"/>